<keyword evidence="1 2" id="KW-0597">Phosphoprotein</keyword>
<evidence type="ECO:0000313" key="5">
    <source>
        <dbReference type="Proteomes" id="UP001596037"/>
    </source>
</evidence>
<accession>A0ABW0NBH9</accession>
<keyword evidence="5" id="KW-1185">Reference proteome</keyword>
<dbReference type="InterPro" id="IPR050595">
    <property type="entry name" value="Bact_response_regulator"/>
</dbReference>
<evidence type="ECO:0000256" key="2">
    <source>
        <dbReference type="PROSITE-ProRule" id="PRU00169"/>
    </source>
</evidence>
<sequence length="248" mass="26705">MTSLSPNELEFLVRVDGSLSLAQIQAGMPAVTQDAFASLFRGLRDRRLLEPTQADPLALQLQACLNQMALPVSDAKADSGVSSLRSSGFYVEIARERSLARPPGGVLTAIVVEDEPTLARFIQSYLAFEGFQVRLASNRSEIVAEFSKPPVPDLILLDVLLPDADGFDILSRVRQHKALSQVPVVMLTGKATREAVLKGMAGGADGYVTKPFEAESLLRVVRAVVGLPAPPEQAPDPWASRDAGSWKL</sequence>
<evidence type="ECO:0000259" key="3">
    <source>
        <dbReference type="PROSITE" id="PS50110"/>
    </source>
</evidence>
<reference evidence="5" key="1">
    <citation type="journal article" date="2019" name="Int. J. Syst. Evol. Microbiol.">
        <title>The Global Catalogue of Microorganisms (GCM) 10K type strain sequencing project: providing services to taxonomists for standard genome sequencing and annotation.</title>
        <authorList>
            <consortium name="The Broad Institute Genomics Platform"/>
            <consortium name="The Broad Institute Genome Sequencing Center for Infectious Disease"/>
            <person name="Wu L."/>
            <person name="Ma J."/>
        </authorList>
    </citation>
    <scope>NUCLEOTIDE SEQUENCE [LARGE SCALE GENOMIC DNA]</scope>
    <source>
        <strain evidence="5">CCUG 57401</strain>
    </source>
</reference>
<evidence type="ECO:0000313" key="4">
    <source>
        <dbReference type="EMBL" id="MFC5497924.1"/>
    </source>
</evidence>
<dbReference type="RefSeq" id="WP_376849996.1">
    <property type="nucleotide sequence ID" value="NZ_JBHSMF010000006.1"/>
</dbReference>
<dbReference type="InterPro" id="IPR001789">
    <property type="entry name" value="Sig_transdc_resp-reg_receiver"/>
</dbReference>
<dbReference type="SMART" id="SM00448">
    <property type="entry name" value="REC"/>
    <property type="match status" value="1"/>
</dbReference>
<feature type="modified residue" description="4-aspartylphosphate" evidence="2">
    <location>
        <position position="158"/>
    </location>
</feature>
<dbReference type="CDD" id="cd17574">
    <property type="entry name" value="REC_OmpR"/>
    <property type="match status" value="1"/>
</dbReference>
<dbReference type="Pfam" id="PF00072">
    <property type="entry name" value="Response_reg"/>
    <property type="match status" value="1"/>
</dbReference>
<dbReference type="Gene3D" id="3.40.50.2300">
    <property type="match status" value="1"/>
</dbReference>
<dbReference type="SUPFAM" id="SSF52172">
    <property type="entry name" value="CheY-like"/>
    <property type="match status" value="1"/>
</dbReference>
<dbReference type="InterPro" id="IPR011006">
    <property type="entry name" value="CheY-like_superfamily"/>
</dbReference>
<dbReference type="PROSITE" id="PS50110">
    <property type="entry name" value="RESPONSE_REGULATORY"/>
    <property type="match status" value="1"/>
</dbReference>
<proteinExistence type="predicted"/>
<gene>
    <name evidence="4" type="ORF">ACFPOE_10305</name>
</gene>
<feature type="domain" description="Response regulatory" evidence="3">
    <location>
        <begin position="108"/>
        <end position="225"/>
    </location>
</feature>
<name>A0ABW0NBH9_9BURK</name>
<dbReference type="Proteomes" id="UP001596037">
    <property type="component" value="Unassembled WGS sequence"/>
</dbReference>
<dbReference type="EMBL" id="JBHSMF010000006">
    <property type="protein sequence ID" value="MFC5497924.1"/>
    <property type="molecule type" value="Genomic_DNA"/>
</dbReference>
<dbReference type="PANTHER" id="PTHR44591:SF3">
    <property type="entry name" value="RESPONSE REGULATORY DOMAIN-CONTAINING PROTEIN"/>
    <property type="match status" value="1"/>
</dbReference>
<comment type="caution">
    <text evidence="4">The sequence shown here is derived from an EMBL/GenBank/DDBJ whole genome shotgun (WGS) entry which is preliminary data.</text>
</comment>
<evidence type="ECO:0000256" key="1">
    <source>
        <dbReference type="ARBA" id="ARBA00022553"/>
    </source>
</evidence>
<dbReference type="PANTHER" id="PTHR44591">
    <property type="entry name" value="STRESS RESPONSE REGULATOR PROTEIN 1"/>
    <property type="match status" value="1"/>
</dbReference>
<organism evidence="4 5">
    <name type="scientific">Caenimonas terrae</name>
    <dbReference type="NCBI Taxonomy" id="696074"/>
    <lineage>
        <taxon>Bacteria</taxon>
        <taxon>Pseudomonadati</taxon>
        <taxon>Pseudomonadota</taxon>
        <taxon>Betaproteobacteria</taxon>
        <taxon>Burkholderiales</taxon>
        <taxon>Comamonadaceae</taxon>
        <taxon>Caenimonas</taxon>
    </lineage>
</organism>
<protein>
    <submittedName>
        <fullName evidence="4">Response regulator transcription factor</fullName>
    </submittedName>
</protein>